<name>A0ACB8SLT3_9AGAM</name>
<gene>
    <name evidence="1" type="ORF">BV25DRAFT_1903011</name>
</gene>
<protein>
    <submittedName>
        <fullName evidence="1">WD40 repeat-like protein</fullName>
    </submittedName>
</protein>
<evidence type="ECO:0000313" key="2">
    <source>
        <dbReference type="Proteomes" id="UP000814140"/>
    </source>
</evidence>
<sequence length="537" mass="57648">MSDLPVANDDHPDITNVPSTSSNAEASGSDLSRKRTLSTSQDDEGEHKRPRLSPSLTIDIQAIFSSGVPIPPPRSLRPRPPQSLGSDSAAPLTRHRSRTTLSRASSSASLLLSRAATPVGSFTPFTPASPASSFTALFPPPSPARSFSQFPLPSPSIRSNSPAVVPYPETSAKFHLRNGKLAIDFQGAADETLGTTWPVSWSLKNTLVFGRGNRVHLKNLSTTEDVAALVKLKESHGTLRLLECAGEDAPHTVALATSTGLIQIWDVAAKKMTSSWTTKPVTAMKWAGPVLSVGGEKGAIRHFDTRVKDTGRMKDQTKKVLRHQARIGVLAWNHAGRVLASGDDSGVIYCWDARQNAPLDVGELVQRRRKMQHVGAVKALAWCPWSLKVLASGDAAVDGTGTVRLWSVNEATPKPPIPDSLALDAQITSLQWSTQCKELLSTHGMARITEDGIPSSSSAPSSGMGNAVAVHSFPNLTHVTTLYPATSAISGSILSPNGQRIVFAVPDEKQLKIWDVWGKRKELKRQRSLIEGPCGIR</sequence>
<comment type="caution">
    <text evidence="1">The sequence shown here is derived from an EMBL/GenBank/DDBJ whole genome shotgun (WGS) entry which is preliminary data.</text>
</comment>
<evidence type="ECO:0000313" key="1">
    <source>
        <dbReference type="EMBL" id="KAI0056828.1"/>
    </source>
</evidence>
<accession>A0ACB8SLT3</accession>
<proteinExistence type="predicted"/>
<reference evidence="1" key="2">
    <citation type="journal article" date="2022" name="New Phytol.">
        <title>Evolutionary transition to the ectomycorrhizal habit in the genomes of a hyperdiverse lineage of mushroom-forming fungi.</title>
        <authorList>
            <person name="Looney B."/>
            <person name="Miyauchi S."/>
            <person name="Morin E."/>
            <person name="Drula E."/>
            <person name="Courty P.E."/>
            <person name="Kohler A."/>
            <person name="Kuo A."/>
            <person name="LaButti K."/>
            <person name="Pangilinan J."/>
            <person name="Lipzen A."/>
            <person name="Riley R."/>
            <person name="Andreopoulos W."/>
            <person name="He G."/>
            <person name="Johnson J."/>
            <person name="Nolan M."/>
            <person name="Tritt A."/>
            <person name="Barry K.W."/>
            <person name="Grigoriev I.V."/>
            <person name="Nagy L.G."/>
            <person name="Hibbett D."/>
            <person name="Henrissat B."/>
            <person name="Matheny P.B."/>
            <person name="Labbe J."/>
            <person name="Martin F.M."/>
        </authorList>
    </citation>
    <scope>NUCLEOTIDE SEQUENCE</scope>
    <source>
        <strain evidence="1">HHB10654</strain>
    </source>
</reference>
<keyword evidence="2" id="KW-1185">Reference proteome</keyword>
<reference evidence="1" key="1">
    <citation type="submission" date="2021-03" db="EMBL/GenBank/DDBJ databases">
        <authorList>
            <consortium name="DOE Joint Genome Institute"/>
            <person name="Ahrendt S."/>
            <person name="Looney B.P."/>
            <person name="Miyauchi S."/>
            <person name="Morin E."/>
            <person name="Drula E."/>
            <person name="Courty P.E."/>
            <person name="Chicoki N."/>
            <person name="Fauchery L."/>
            <person name="Kohler A."/>
            <person name="Kuo A."/>
            <person name="Labutti K."/>
            <person name="Pangilinan J."/>
            <person name="Lipzen A."/>
            <person name="Riley R."/>
            <person name="Andreopoulos W."/>
            <person name="He G."/>
            <person name="Johnson J."/>
            <person name="Barry K.W."/>
            <person name="Grigoriev I.V."/>
            <person name="Nagy L."/>
            <person name="Hibbett D."/>
            <person name="Henrissat B."/>
            <person name="Matheny P.B."/>
            <person name="Labbe J."/>
            <person name="Martin F."/>
        </authorList>
    </citation>
    <scope>NUCLEOTIDE SEQUENCE</scope>
    <source>
        <strain evidence="1">HHB10654</strain>
    </source>
</reference>
<dbReference type="Proteomes" id="UP000814140">
    <property type="component" value="Unassembled WGS sequence"/>
</dbReference>
<dbReference type="EMBL" id="MU277257">
    <property type="protein sequence ID" value="KAI0056828.1"/>
    <property type="molecule type" value="Genomic_DNA"/>
</dbReference>
<organism evidence="1 2">
    <name type="scientific">Artomyces pyxidatus</name>
    <dbReference type="NCBI Taxonomy" id="48021"/>
    <lineage>
        <taxon>Eukaryota</taxon>
        <taxon>Fungi</taxon>
        <taxon>Dikarya</taxon>
        <taxon>Basidiomycota</taxon>
        <taxon>Agaricomycotina</taxon>
        <taxon>Agaricomycetes</taxon>
        <taxon>Russulales</taxon>
        <taxon>Auriscalpiaceae</taxon>
        <taxon>Artomyces</taxon>
    </lineage>
</organism>